<dbReference type="SUPFAM" id="SSF51338">
    <property type="entry name" value="Composite domain of metallo-dependent hydrolases"/>
    <property type="match status" value="1"/>
</dbReference>
<protein>
    <recommendedName>
        <fullName evidence="2 6">Adenine deaminase</fullName>
        <shortName evidence="6">Adenase</shortName>
        <shortName evidence="6">Adenine aminase</shortName>
        <ecNumber evidence="2 6">3.5.4.2</ecNumber>
    </recommendedName>
</protein>
<keyword evidence="4 6" id="KW-0464">Manganese</keyword>
<dbReference type="Gene3D" id="2.30.40.10">
    <property type="entry name" value="Urease, subunit C, domain 1"/>
    <property type="match status" value="1"/>
</dbReference>
<comment type="cofactor">
    <cofactor evidence="6">
        <name>Mn(2+)</name>
        <dbReference type="ChEBI" id="CHEBI:29035"/>
    </cofactor>
</comment>
<evidence type="ECO:0000313" key="9">
    <source>
        <dbReference type="EMBL" id="KAA0970564.1"/>
    </source>
</evidence>
<feature type="domain" description="Adenine deaminase C-terminal" evidence="8">
    <location>
        <begin position="427"/>
        <end position="595"/>
    </location>
</feature>
<dbReference type="GO" id="GO:0006146">
    <property type="term" value="P:adenine catabolic process"/>
    <property type="evidence" value="ECO:0007669"/>
    <property type="project" value="InterPro"/>
</dbReference>
<dbReference type="SUPFAM" id="SSF51556">
    <property type="entry name" value="Metallo-dependent hydrolases"/>
    <property type="match status" value="1"/>
</dbReference>
<keyword evidence="10" id="KW-1185">Reference proteome</keyword>
<gene>
    <name evidence="6 9" type="primary">ade</name>
    <name evidence="9" type="ORF">FPY71_08670</name>
</gene>
<evidence type="ECO:0000256" key="3">
    <source>
        <dbReference type="ARBA" id="ARBA00022801"/>
    </source>
</evidence>
<dbReference type="PANTHER" id="PTHR11113">
    <property type="entry name" value="N-ACETYLGLUCOSAMINE-6-PHOSPHATE DEACETYLASE"/>
    <property type="match status" value="1"/>
</dbReference>
<comment type="similarity">
    <text evidence="1 6">Belongs to the metallo-dependent hydrolases superfamily. Adenine deaminase family.</text>
</comment>
<evidence type="ECO:0000256" key="5">
    <source>
        <dbReference type="ARBA" id="ARBA00047720"/>
    </source>
</evidence>
<dbReference type="PANTHER" id="PTHR11113:SF2">
    <property type="entry name" value="ADENINE DEAMINASE"/>
    <property type="match status" value="1"/>
</dbReference>
<comment type="catalytic activity">
    <reaction evidence="5 6">
        <text>adenine + H2O + H(+) = hypoxanthine + NH4(+)</text>
        <dbReference type="Rhea" id="RHEA:23688"/>
        <dbReference type="ChEBI" id="CHEBI:15377"/>
        <dbReference type="ChEBI" id="CHEBI:15378"/>
        <dbReference type="ChEBI" id="CHEBI:16708"/>
        <dbReference type="ChEBI" id="CHEBI:17368"/>
        <dbReference type="ChEBI" id="CHEBI:28938"/>
        <dbReference type="EC" id="3.5.4.2"/>
    </reaction>
</comment>
<dbReference type="AlphaFoldDB" id="A0A5B0DUW6"/>
<dbReference type="InterPro" id="IPR006679">
    <property type="entry name" value="Adenine_deam"/>
</dbReference>
<reference evidence="9 10" key="1">
    <citation type="submission" date="2019-08" db="EMBL/GenBank/DDBJ databases">
        <title>Aureimonas fodiniaquatilis sp. nov., isolated from a coal mine wastewater.</title>
        <authorList>
            <person name="Kim W."/>
        </authorList>
    </citation>
    <scope>NUCLEOTIDE SEQUENCE [LARGE SCALE GENOMIC DNA]</scope>
    <source>
        <strain evidence="9 10">CAU 1482</strain>
    </source>
</reference>
<dbReference type="RefSeq" id="WP_149299654.1">
    <property type="nucleotide sequence ID" value="NZ_VTWH01000002.1"/>
</dbReference>
<dbReference type="EC" id="3.5.4.2" evidence="2 6"/>
<evidence type="ECO:0000256" key="4">
    <source>
        <dbReference type="ARBA" id="ARBA00023211"/>
    </source>
</evidence>
<accession>A0A5B0DUW6</accession>
<dbReference type="CDD" id="cd01295">
    <property type="entry name" value="AdeC"/>
    <property type="match status" value="1"/>
</dbReference>
<dbReference type="EMBL" id="VTWH01000002">
    <property type="protein sequence ID" value="KAA0970564.1"/>
    <property type="molecule type" value="Genomic_DNA"/>
</dbReference>
<dbReference type="GO" id="GO:0000034">
    <property type="term" value="F:adenine deaminase activity"/>
    <property type="evidence" value="ECO:0007669"/>
    <property type="project" value="UniProtKB-UniRule"/>
</dbReference>
<keyword evidence="3 6" id="KW-0378">Hydrolase</keyword>
<dbReference type="Pfam" id="PF13382">
    <property type="entry name" value="Adenine_deam_C"/>
    <property type="match status" value="1"/>
</dbReference>
<evidence type="ECO:0000259" key="7">
    <source>
        <dbReference type="Pfam" id="PF01979"/>
    </source>
</evidence>
<proteinExistence type="inferred from homology"/>
<organism evidence="9 10">
    <name type="scientific">Aureimonas fodinaquatilis</name>
    <dbReference type="NCBI Taxonomy" id="2565783"/>
    <lineage>
        <taxon>Bacteria</taxon>
        <taxon>Pseudomonadati</taxon>
        <taxon>Pseudomonadota</taxon>
        <taxon>Alphaproteobacteria</taxon>
        <taxon>Hyphomicrobiales</taxon>
        <taxon>Aurantimonadaceae</taxon>
        <taxon>Aureimonas</taxon>
    </lineage>
</organism>
<dbReference type="InterPro" id="IPR006680">
    <property type="entry name" value="Amidohydro-rel"/>
</dbReference>
<evidence type="ECO:0000256" key="2">
    <source>
        <dbReference type="ARBA" id="ARBA00012782"/>
    </source>
</evidence>
<evidence type="ECO:0000259" key="8">
    <source>
        <dbReference type="Pfam" id="PF13382"/>
    </source>
</evidence>
<dbReference type="Gene3D" id="3.20.20.140">
    <property type="entry name" value="Metal-dependent hydrolases"/>
    <property type="match status" value="1"/>
</dbReference>
<evidence type="ECO:0000256" key="1">
    <source>
        <dbReference type="ARBA" id="ARBA00006773"/>
    </source>
</evidence>
<dbReference type="OrthoDB" id="9775607at2"/>
<dbReference type="Proteomes" id="UP000324738">
    <property type="component" value="Unassembled WGS sequence"/>
</dbReference>
<dbReference type="Pfam" id="PF01979">
    <property type="entry name" value="Amidohydro_1"/>
    <property type="match status" value="1"/>
</dbReference>
<comment type="caution">
    <text evidence="9">The sequence shown here is derived from an EMBL/GenBank/DDBJ whole genome shotgun (WGS) entry which is preliminary data.</text>
</comment>
<dbReference type="NCBIfam" id="TIGR01178">
    <property type="entry name" value="ade"/>
    <property type="match status" value="1"/>
</dbReference>
<name>A0A5B0DUW6_9HYPH</name>
<dbReference type="HAMAP" id="MF_01518">
    <property type="entry name" value="Adenine_deamin"/>
    <property type="match status" value="1"/>
</dbReference>
<dbReference type="InterPro" id="IPR011059">
    <property type="entry name" value="Metal-dep_hydrolase_composite"/>
</dbReference>
<dbReference type="InterPro" id="IPR032466">
    <property type="entry name" value="Metal_Hydrolase"/>
</dbReference>
<feature type="domain" description="Amidohydrolase-related" evidence="7">
    <location>
        <begin position="82"/>
        <end position="353"/>
    </location>
</feature>
<dbReference type="InterPro" id="IPR026912">
    <property type="entry name" value="Adenine_deam_C"/>
</dbReference>
<sequence>MSPADSGIREFHEVATQLVDVAMGRAHADLVVLGARWLNVHSGEIIPQTDIAVKAGRFAYCGPDASHTIGPDTQVLEANGRIIMPGLCDAHMHVESGMVTVTEFCRAVIPHGTTSMFVDPHEIANVLGLAGVRLMHDEALVQPVNVWVQMPSCVPSAPGLEEAGATITANDVAEAMGWRNIIGLGEVMNFPGVAANDPTMVGAIAQTRRAGKVVGGHYASLDLGRAFHGYVAGGPQDDHEGTRMEDAAMRVRQGMKAMLRLGSAWYDVAEQVRAITEMRLDSRNFILCTDDCHSGTLVRDGHMDRVVRHAIAQGLPPVTAVQMATLNTAQHFGLEREIGSVTPGRRADFLLVSNLAELVIDEVYAHGVKLAEGGKLVADLPAYDYPASAKQTVHLKRALTAQDFAIHAPQGANSVTARVIGVVENQAPTKSLTMQLVVQSGLVVADEQQDVAQIALVERHRATGEVTNAFVSGFGYKGRCAIASTVAHDSHHMIVVGTDREMMALAANRLGEVGGGVVFFADGEEKALIEMPIAGLMSDERAEVVAAKAEMLLEAMREAGCTLNNAYMQHSLLALVVIPSLRISDKGLIDVERFEQVELFVEHA</sequence>
<evidence type="ECO:0000313" key="10">
    <source>
        <dbReference type="Proteomes" id="UP000324738"/>
    </source>
</evidence>
<evidence type="ECO:0000256" key="6">
    <source>
        <dbReference type="HAMAP-Rule" id="MF_01518"/>
    </source>
</evidence>